<proteinExistence type="predicted"/>
<evidence type="ECO:0000313" key="2">
    <source>
        <dbReference type="EMBL" id="PJG51365.1"/>
    </source>
</evidence>
<dbReference type="GO" id="GO:0032259">
    <property type="term" value="P:methylation"/>
    <property type="evidence" value="ECO:0007669"/>
    <property type="project" value="UniProtKB-KW"/>
</dbReference>
<accession>A0A2M8R0L1</accession>
<dbReference type="EMBL" id="PGVG01000038">
    <property type="protein sequence ID" value="PJG51365.1"/>
    <property type="molecule type" value="Genomic_DNA"/>
</dbReference>
<keyword evidence="2" id="KW-0808">Transferase</keyword>
<dbReference type="OrthoDB" id="8153637at2"/>
<dbReference type="PANTHER" id="PTHR43591">
    <property type="entry name" value="METHYLTRANSFERASE"/>
    <property type="match status" value="1"/>
</dbReference>
<dbReference type="RefSeq" id="WP_100235629.1">
    <property type="nucleotide sequence ID" value="NZ_PGVG01000038.1"/>
</dbReference>
<name>A0A2M8R0L1_9BRAD</name>
<dbReference type="CDD" id="cd02440">
    <property type="entry name" value="AdoMet_MTases"/>
    <property type="match status" value="1"/>
</dbReference>
<dbReference type="AlphaFoldDB" id="A0A2M8R0L1"/>
<dbReference type="PANTHER" id="PTHR43591:SF24">
    <property type="entry name" value="2-METHOXY-6-POLYPRENYL-1,4-BENZOQUINOL METHYLASE, MITOCHONDRIAL"/>
    <property type="match status" value="1"/>
</dbReference>
<keyword evidence="3" id="KW-1185">Reference proteome</keyword>
<dbReference type="Pfam" id="PF08241">
    <property type="entry name" value="Methyltransf_11"/>
    <property type="match status" value="1"/>
</dbReference>
<evidence type="ECO:0000259" key="1">
    <source>
        <dbReference type="Pfam" id="PF08241"/>
    </source>
</evidence>
<dbReference type="GO" id="GO:0008757">
    <property type="term" value="F:S-adenosylmethionine-dependent methyltransferase activity"/>
    <property type="evidence" value="ECO:0007669"/>
    <property type="project" value="InterPro"/>
</dbReference>
<reference evidence="2 3" key="1">
    <citation type="submission" date="2017-11" db="EMBL/GenBank/DDBJ databases">
        <title>Bradyrhizobium forestalis sp. nov., an efficient nitrogen-fixing bacterium isolated from nodules of forest legume species in the Amazon.</title>
        <authorList>
            <person name="Costa E.M."/>
            <person name="Guimaraes A."/>
            <person name="Carvalho T.S."/>
            <person name="Rodrigues T.L."/>
            <person name="Ribeiro P.R.A."/>
            <person name="Lebbe L."/>
            <person name="Willems A."/>
            <person name="Moreira F.M.S."/>
        </authorList>
    </citation>
    <scope>NUCLEOTIDE SEQUENCE [LARGE SCALE GENOMIC DNA]</scope>
    <source>
        <strain evidence="2 3">INPA54B</strain>
    </source>
</reference>
<feature type="domain" description="Methyltransferase type 11" evidence="1">
    <location>
        <begin position="88"/>
        <end position="183"/>
    </location>
</feature>
<sequence>MSGLVPDNHVPRAAEPYARLEPSAGFASLMKIDLEQWESSMTAQDPFAGFKAIQREAWSLFAPMEVFTTPTAAKLVNFAGVTAGQRLLDVGCGTGVAAITAARRGAKVRGLDLSPVLIERAREHAQLVNLDVDFTEGDAEGLPYGDNEFDVVLSQFGHMFAPRPDAAIGEMLRVLKPGGTIAFSTWPPHLYVGRMFALVGRHLPPPEGVASPVLWGDPKIVAERFAGKAKDISFEMDMMTPSALSPQHFRRTMETTIGPLIKLVAQYQDEPEKLRSFRAEFEALISEYFDASNNVMRQQFLMTKARKA</sequence>
<dbReference type="Gene3D" id="3.40.50.150">
    <property type="entry name" value="Vaccinia Virus protein VP39"/>
    <property type="match status" value="1"/>
</dbReference>
<protein>
    <submittedName>
        <fullName evidence="2">SAM-dependent methyltransferase</fullName>
    </submittedName>
</protein>
<gene>
    <name evidence="2" type="ORF">CVM73_31405</name>
</gene>
<keyword evidence="2" id="KW-0489">Methyltransferase</keyword>
<dbReference type="Proteomes" id="UP000231194">
    <property type="component" value="Unassembled WGS sequence"/>
</dbReference>
<dbReference type="SUPFAM" id="SSF53335">
    <property type="entry name" value="S-adenosyl-L-methionine-dependent methyltransferases"/>
    <property type="match status" value="1"/>
</dbReference>
<organism evidence="2 3">
    <name type="scientific">Bradyrhizobium forestalis</name>
    <dbReference type="NCBI Taxonomy" id="1419263"/>
    <lineage>
        <taxon>Bacteria</taxon>
        <taxon>Pseudomonadati</taxon>
        <taxon>Pseudomonadota</taxon>
        <taxon>Alphaproteobacteria</taxon>
        <taxon>Hyphomicrobiales</taxon>
        <taxon>Nitrobacteraceae</taxon>
        <taxon>Bradyrhizobium</taxon>
    </lineage>
</organism>
<dbReference type="InterPro" id="IPR013216">
    <property type="entry name" value="Methyltransf_11"/>
</dbReference>
<evidence type="ECO:0000313" key="3">
    <source>
        <dbReference type="Proteomes" id="UP000231194"/>
    </source>
</evidence>
<dbReference type="InterPro" id="IPR029063">
    <property type="entry name" value="SAM-dependent_MTases_sf"/>
</dbReference>
<comment type="caution">
    <text evidence="2">The sequence shown here is derived from an EMBL/GenBank/DDBJ whole genome shotgun (WGS) entry which is preliminary data.</text>
</comment>